<evidence type="ECO:0000256" key="2">
    <source>
        <dbReference type="SAM" id="SignalP"/>
    </source>
</evidence>
<dbReference type="GO" id="GO:1904680">
    <property type="term" value="F:peptide transmembrane transporter activity"/>
    <property type="evidence" value="ECO:0007669"/>
    <property type="project" value="TreeGrafter"/>
</dbReference>
<protein>
    <submittedName>
        <fullName evidence="4">ABC transporter family substrate-binding protein</fullName>
    </submittedName>
</protein>
<dbReference type="SUPFAM" id="SSF53850">
    <property type="entry name" value="Periplasmic binding protein-like II"/>
    <property type="match status" value="1"/>
</dbReference>
<feature type="region of interest" description="Disordered" evidence="1">
    <location>
        <begin position="19"/>
        <end position="74"/>
    </location>
</feature>
<dbReference type="Pfam" id="PF00496">
    <property type="entry name" value="SBP_bac_5"/>
    <property type="match status" value="1"/>
</dbReference>
<evidence type="ECO:0000313" key="4">
    <source>
        <dbReference type="EMBL" id="MVT25289.1"/>
    </source>
</evidence>
<dbReference type="PANTHER" id="PTHR30290:SF65">
    <property type="entry name" value="MONOACYL PHOSPHATIDYLINOSITOL TETRAMANNOSIDE-BINDING PROTEIN LPQW-RELATED"/>
    <property type="match status" value="1"/>
</dbReference>
<gene>
    <name evidence="4" type="ORF">GNZ21_02755</name>
</gene>
<sequence>MKLRKLSAAAAILASSALVLSGCTPGDDEDTGNGDDVTDENGDDTTDEGGDNGAEGEDGEEGGEAAEGSGVREDLDLETNEDEIHVSVADVDFVSYNGNARTANNTTNSAIVSLMGSSFWYFGTDLSINTFDEFGSTEVVDEGNAVYEEDEDGNTVLDENGEPVINEEESSPMVVEYTISDDAVWSDGTPITVADFVVTWGTQSPGLPNPDYDEDEAAAAAEDEDVEYDEPANLFDATSQTLGMYIPEGPQGDPDGKTFTVEFSDHYVYVDWQLLVGGPQPAHVLAEQGGMSVEELVEAFYEKDSAALVDVADFWNTGWHVQGGELPDTELMPSSGPFVLDSYSTGEYLSLVANEEYWGSGPGTERITFHFLDDGVMPQALENHDVDVIAPQATVDTLDLLEGMNRDINVLNQELATWEHLDLNHGSASPFNDHAVREAFALCVPRQLIVDNLIAPLAEDAQLLNAREVFNYQEHYDEVVSEAYDGRYDEQDIERARELLDEAGHDTVEIEIGYQAPNPRRSDQVQLIAEQCSEAGFDISDGGHEAFFAEVIPTGDWDVALFAWAGSGQIASGRNLYHSEGGQNDGNWSNEDLDAAWDELVVTMDEEARIPLIQEIERILWDDLMSIPLFVHPGIFAADAEIQNVRTTAAQTGITWNADQWQRAAE</sequence>
<dbReference type="RefSeq" id="WP_188503485.1">
    <property type="nucleotide sequence ID" value="NZ_BMFX01000004.1"/>
</dbReference>
<keyword evidence="5" id="KW-1185">Reference proteome</keyword>
<proteinExistence type="predicted"/>
<name>A0A7K1UFR1_9MICC</name>
<feature type="signal peptide" evidence="2">
    <location>
        <begin position="1"/>
        <end position="21"/>
    </location>
</feature>
<dbReference type="EMBL" id="WRPM01000021">
    <property type="protein sequence ID" value="MVT25289.1"/>
    <property type="molecule type" value="Genomic_DNA"/>
</dbReference>
<dbReference type="PANTHER" id="PTHR30290">
    <property type="entry name" value="PERIPLASMIC BINDING COMPONENT OF ABC TRANSPORTER"/>
    <property type="match status" value="1"/>
</dbReference>
<dbReference type="Proteomes" id="UP000460157">
    <property type="component" value="Unassembled WGS sequence"/>
</dbReference>
<dbReference type="Gene3D" id="3.40.190.10">
    <property type="entry name" value="Periplasmic binding protein-like II"/>
    <property type="match status" value="1"/>
</dbReference>
<accession>A0A7K1UFR1</accession>
<evidence type="ECO:0000259" key="3">
    <source>
        <dbReference type="Pfam" id="PF00496"/>
    </source>
</evidence>
<comment type="caution">
    <text evidence="4">The sequence shown here is derived from an EMBL/GenBank/DDBJ whole genome shotgun (WGS) entry which is preliminary data.</text>
</comment>
<organism evidence="4 5">
    <name type="scientific">Nesterenkonia alkaliphila</name>
    <dbReference type="NCBI Taxonomy" id="1463631"/>
    <lineage>
        <taxon>Bacteria</taxon>
        <taxon>Bacillati</taxon>
        <taxon>Actinomycetota</taxon>
        <taxon>Actinomycetes</taxon>
        <taxon>Micrococcales</taxon>
        <taxon>Micrococcaceae</taxon>
        <taxon>Nesterenkonia</taxon>
    </lineage>
</organism>
<feature type="chain" id="PRO_5039026248" evidence="2">
    <location>
        <begin position="22"/>
        <end position="666"/>
    </location>
</feature>
<dbReference type="PROSITE" id="PS51257">
    <property type="entry name" value="PROKAR_LIPOPROTEIN"/>
    <property type="match status" value="1"/>
</dbReference>
<evidence type="ECO:0000313" key="5">
    <source>
        <dbReference type="Proteomes" id="UP000460157"/>
    </source>
</evidence>
<reference evidence="4 5" key="1">
    <citation type="submission" date="2019-12" db="EMBL/GenBank/DDBJ databases">
        <title>Nesterenkonia muleiensis sp. nov., a novel actinobacterium isolated from sap of Populus euphratica.</title>
        <authorList>
            <person name="Wang R."/>
        </authorList>
    </citation>
    <scope>NUCLEOTIDE SEQUENCE [LARGE SCALE GENOMIC DNA]</scope>
    <source>
        <strain evidence="4 5">F10</strain>
    </source>
</reference>
<dbReference type="GO" id="GO:0015833">
    <property type="term" value="P:peptide transport"/>
    <property type="evidence" value="ECO:0007669"/>
    <property type="project" value="TreeGrafter"/>
</dbReference>
<keyword evidence="2" id="KW-0732">Signal</keyword>
<dbReference type="InterPro" id="IPR000914">
    <property type="entry name" value="SBP_5_dom"/>
</dbReference>
<dbReference type="Gene3D" id="3.10.105.10">
    <property type="entry name" value="Dipeptide-binding Protein, Domain 3"/>
    <property type="match status" value="1"/>
</dbReference>
<evidence type="ECO:0000256" key="1">
    <source>
        <dbReference type="SAM" id="MobiDB-lite"/>
    </source>
</evidence>
<dbReference type="InterPro" id="IPR039424">
    <property type="entry name" value="SBP_5"/>
</dbReference>
<dbReference type="AlphaFoldDB" id="A0A7K1UFR1"/>
<feature type="domain" description="Solute-binding protein family 5" evidence="3">
    <location>
        <begin position="173"/>
        <end position="567"/>
    </location>
</feature>
<feature type="compositionally biased region" description="Acidic residues" evidence="1">
    <location>
        <begin position="26"/>
        <end position="64"/>
    </location>
</feature>